<dbReference type="Gene3D" id="1.10.40.30">
    <property type="entry name" value="Fumarase/aspartase (C-terminal domain)"/>
    <property type="match status" value="1"/>
</dbReference>
<evidence type="ECO:0000256" key="6">
    <source>
        <dbReference type="HAMAP-Rule" id="MF_00006"/>
    </source>
</evidence>
<comment type="pathway">
    <text evidence="1 6">Amino-acid biosynthesis; L-arginine biosynthesis; L-arginine from L-ornithine and carbamoyl phosphate: step 3/3.</text>
</comment>
<dbReference type="RefSeq" id="WP_390356649.1">
    <property type="nucleotide sequence ID" value="NZ_JBHUIZ010000013.1"/>
</dbReference>
<dbReference type="Proteomes" id="UP001281447">
    <property type="component" value="Unassembled WGS sequence"/>
</dbReference>
<gene>
    <name evidence="6 9" type="primary">argH</name>
    <name evidence="9" type="ORF">RWE15_01605</name>
</gene>
<protein>
    <recommendedName>
        <fullName evidence="2 6">Argininosuccinate lyase</fullName>
        <shortName evidence="6">ASAL</shortName>
        <ecNumber evidence="2 6">4.3.2.1</ecNumber>
    </recommendedName>
    <alternativeName>
        <fullName evidence="6">Arginosuccinase</fullName>
    </alternativeName>
</protein>
<sequence>MTYDNSAFVRDEGSVFPGKTYVNELLKPIFIAQREHLFQVMFELHRAHVVMLHEQNLLTESEKNEIFAGLSSVEAMDPVKLEYQPAYEDLFFLVEAKLGERIGTDLAGKMHMGRSRNDMGEGMYRIVLRGHILSLLKDVTQLSEALLGQASNHLDSVMPAHTHTQPAQPTTFGHFLTAIFDNLQRDRMRLCQAFRTVNRSPLGAAAITTTGFPINRQRVADLLGFDGLMENSYDAIGTGDYLLETAQAVASLMVNTGRWVQEFLRFATFEVGLISVAAPYVQISSIMPQKRNPVSVEHARALSSSALGEAMTVVHMLHNTPYGDIVDTEDDLQPHLYRSFHKASRVLKLMNAVVRTMTFNKERAKAEARKNMITITEFADVLARDHAVSFRKAHHIASLVAAESLQKGKELHEWSVADMNEIIRKIGVQLTEQEWQDIVDPAVFVERRFICGGPNAKEVQRMVEDRQHKLNAARQKLDHTSKRLTVVKNHLHSLG</sequence>
<dbReference type="EC" id="4.3.2.1" evidence="2 6"/>
<dbReference type="Pfam" id="PF00206">
    <property type="entry name" value="Lyase_1"/>
    <property type="match status" value="1"/>
</dbReference>
<comment type="catalytic activity">
    <reaction evidence="6">
        <text>2-(N(omega)-L-arginino)succinate = fumarate + L-arginine</text>
        <dbReference type="Rhea" id="RHEA:24020"/>
        <dbReference type="ChEBI" id="CHEBI:29806"/>
        <dbReference type="ChEBI" id="CHEBI:32682"/>
        <dbReference type="ChEBI" id="CHEBI:57472"/>
        <dbReference type="EC" id="4.3.2.1"/>
    </reaction>
</comment>
<dbReference type="GO" id="GO:0004056">
    <property type="term" value="F:argininosuccinate lyase activity"/>
    <property type="evidence" value="ECO:0007669"/>
    <property type="project" value="UniProtKB-EC"/>
</dbReference>
<keyword evidence="3 6" id="KW-0055">Arginine biosynthesis</keyword>
<evidence type="ECO:0000259" key="8">
    <source>
        <dbReference type="Pfam" id="PF14698"/>
    </source>
</evidence>
<evidence type="ECO:0000256" key="4">
    <source>
        <dbReference type="ARBA" id="ARBA00022605"/>
    </source>
</evidence>
<dbReference type="EMBL" id="JAWDIP010000003">
    <property type="protein sequence ID" value="MDY0393354.1"/>
    <property type="molecule type" value="Genomic_DNA"/>
</dbReference>
<organism evidence="9 10">
    <name type="scientific">Tigheibacillus halophilus</name>
    <dbReference type="NCBI Taxonomy" id="361280"/>
    <lineage>
        <taxon>Bacteria</taxon>
        <taxon>Bacillati</taxon>
        <taxon>Bacillota</taxon>
        <taxon>Bacilli</taxon>
        <taxon>Bacillales</taxon>
        <taxon>Bacillaceae</taxon>
        <taxon>Tigheibacillus</taxon>
    </lineage>
</organism>
<accession>A0ABU5C460</accession>
<dbReference type="PANTHER" id="PTHR43814:SF1">
    <property type="entry name" value="ARGININOSUCCINATE LYASE"/>
    <property type="match status" value="1"/>
</dbReference>
<dbReference type="InterPro" id="IPR000362">
    <property type="entry name" value="Fumarate_lyase_fam"/>
</dbReference>
<name>A0ABU5C460_9BACI</name>
<dbReference type="InterPro" id="IPR024083">
    <property type="entry name" value="Fumarase/histidase_N"/>
</dbReference>
<dbReference type="InterPro" id="IPR009049">
    <property type="entry name" value="Argininosuccinate_lyase"/>
</dbReference>
<evidence type="ECO:0000256" key="2">
    <source>
        <dbReference type="ARBA" id="ARBA00012338"/>
    </source>
</evidence>
<proteinExistence type="inferred from homology"/>
<keyword evidence="4 6" id="KW-0028">Amino-acid biosynthesis</keyword>
<dbReference type="InterPro" id="IPR022761">
    <property type="entry name" value="Fumarate_lyase_N"/>
</dbReference>
<comment type="caution">
    <text evidence="9">The sequence shown here is derived from an EMBL/GenBank/DDBJ whole genome shotgun (WGS) entry which is preliminary data.</text>
</comment>
<evidence type="ECO:0000256" key="1">
    <source>
        <dbReference type="ARBA" id="ARBA00004941"/>
    </source>
</evidence>
<feature type="domain" description="Argininosuccinate lyase C-terminal" evidence="8">
    <location>
        <begin position="373"/>
        <end position="446"/>
    </location>
</feature>
<reference evidence="9 10" key="1">
    <citation type="submission" date="2023-10" db="EMBL/GenBank/DDBJ databases">
        <title>Virgibacillus halophilus 5B73C genome.</title>
        <authorList>
            <person name="Miliotis G."/>
            <person name="Sengupta P."/>
            <person name="Hameed A."/>
            <person name="Chuvochina M."/>
            <person name="Mcdonagh F."/>
            <person name="Simpson A.C."/>
            <person name="Singh N.K."/>
            <person name="Rekha P.D."/>
            <person name="Raman K."/>
            <person name="Hugenholtz P."/>
            <person name="Venkateswaran K."/>
        </authorList>
    </citation>
    <scope>NUCLEOTIDE SEQUENCE [LARGE SCALE GENOMIC DNA]</scope>
    <source>
        <strain evidence="9 10">5B73C</strain>
    </source>
</reference>
<dbReference type="PRINTS" id="PR00149">
    <property type="entry name" value="FUMRATELYASE"/>
</dbReference>
<keyword evidence="5 6" id="KW-0456">Lyase</keyword>
<dbReference type="InterPro" id="IPR029419">
    <property type="entry name" value="Arg_succ_lyase_C"/>
</dbReference>
<dbReference type="PANTHER" id="PTHR43814">
    <property type="entry name" value="ARGININOSUCCINATE LYASE"/>
    <property type="match status" value="1"/>
</dbReference>
<feature type="domain" description="Fumarate lyase N-terminal" evidence="7">
    <location>
        <begin position="53"/>
        <end position="308"/>
    </location>
</feature>
<dbReference type="Pfam" id="PF14698">
    <property type="entry name" value="ASL_C2"/>
    <property type="match status" value="1"/>
</dbReference>
<dbReference type="CDD" id="cd01359">
    <property type="entry name" value="Argininosuccinate_lyase"/>
    <property type="match status" value="1"/>
</dbReference>
<dbReference type="PRINTS" id="PR00145">
    <property type="entry name" value="ARGSUCLYASE"/>
</dbReference>
<evidence type="ECO:0000256" key="3">
    <source>
        <dbReference type="ARBA" id="ARBA00022571"/>
    </source>
</evidence>
<comment type="subcellular location">
    <subcellularLocation>
        <location evidence="6">Cytoplasm</location>
    </subcellularLocation>
</comment>
<evidence type="ECO:0000256" key="5">
    <source>
        <dbReference type="ARBA" id="ARBA00023239"/>
    </source>
</evidence>
<dbReference type="Gene3D" id="1.10.275.10">
    <property type="entry name" value="Fumarase/aspartase (N-terminal domain)"/>
    <property type="match status" value="1"/>
</dbReference>
<dbReference type="NCBIfam" id="TIGR00838">
    <property type="entry name" value="argH"/>
    <property type="match status" value="1"/>
</dbReference>
<dbReference type="SUPFAM" id="SSF48557">
    <property type="entry name" value="L-aspartase-like"/>
    <property type="match status" value="1"/>
</dbReference>
<dbReference type="HAMAP" id="MF_00006">
    <property type="entry name" value="Arg_succ_lyase"/>
    <property type="match status" value="1"/>
</dbReference>
<evidence type="ECO:0000259" key="7">
    <source>
        <dbReference type="Pfam" id="PF00206"/>
    </source>
</evidence>
<dbReference type="Gene3D" id="1.20.200.10">
    <property type="entry name" value="Fumarase/aspartase (Central domain)"/>
    <property type="match status" value="1"/>
</dbReference>
<evidence type="ECO:0000313" key="9">
    <source>
        <dbReference type="EMBL" id="MDY0393354.1"/>
    </source>
</evidence>
<comment type="similarity">
    <text evidence="6">Belongs to the lyase 1 family. Argininosuccinate lyase subfamily.</text>
</comment>
<evidence type="ECO:0000313" key="10">
    <source>
        <dbReference type="Proteomes" id="UP001281447"/>
    </source>
</evidence>
<keyword evidence="10" id="KW-1185">Reference proteome</keyword>
<dbReference type="InterPro" id="IPR008948">
    <property type="entry name" value="L-Aspartase-like"/>
</dbReference>
<keyword evidence="6" id="KW-0963">Cytoplasm</keyword>